<comment type="similarity">
    <text evidence="2">Belongs to the prominin family.</text>
</comment>
<keyword evidence="5 7" id="KW-0472">Membrane</keyword>
<name>H3C4C7_TETNG</name>
<dbReference type="Pfam" id="PF05478">
    <property type="entry name" value="Prominin"/>
    <property type="match status" value="1"/>
</dbReference>
<proteinExistence type="inferred from homology"/>
<dbReference type="GO" id="GO:0009986">
    <property type="term" value="C:cell surface"/>
    <property type="evidence" value="ECO:0007669"/>
    <property type="project" value="TreeGrafter"/>
</dbReference>
<evidence type="ECO:0000313" key="8">
    <source>
        <dbReference type="Ensembl" id="ENSTNIP00000003096.1"/>
    </source>
</evidence>
<dbReference type="PANTHER" id="PTHR22730:SF4">
    <property type="entry name" value="PROMININ-1-A-LIKE"/>
    <property type="match status" value="1"/>
</dbReference>
<keyword evidence="6" id="KW-0325">Glycoprotein</keyword>
<evidence type="ECO:0000256" key="4">
    <source>
        <dbReference type="ARBA" id="ARBA00022989"/>
    </source>
</evidence>
<feature type="transmembrane region" description="Helical" evidence="7">
    <location>
        <begin position="409"/>
        <end position="434"/>
    </location>
</feature>
<keyword evidence="4 7" id="KW-1133">Transmembrane helix</keyword>
<dbReference type="GO" id="GO:0031528">
    <property type="term" value="C:microvillus membrane"/>
    <property type="evidence" value="ECO:0007669"/>
    <property type="project" value="UniProtKB-SubCell"/>
</dbReference>
<dbReference type="Ensembl" id="ENSTNIT00000003424.1">
    <property type="protein sequence ID" value="ENSTNIP00000003096.1"/>
    <property type="gene ID" value="ENSTNIG00000003997.1"/>
</dbReference>
<feature type="transmembrane region" description="Helical" evidence="7">
    <location>
        <begin position="94"/>
        <end position="116"/>
    </location>
</feature>
<reference evidence="8" key="3">
    <citation type="submission" date="2025-09" db="UniProtKB">
        <authorList>
            <consortium name="Ensembl"/>
        </authorList>
    </citation>
    <scope>IDENTIFICATION</scope>
</reference>
<dbReference type="GO" id="GO:0071914">
    <property type="term" value="C:prominosome"/>
    <property type="evidence" value="ECO:0007669"/>
    <property type="project" value="TreeGrafter"/>
</dbReference>
<evidence type="ECO:0000256" key="2">
    <source>
        <dbReference type="ARBA" id="ARBA00006058"/>
    </source>
</evidence>
<evidence type="ECO:0000256" key="7">
    <source>
        <dbReference type="SAM" id="Phobius"/>
    </source>
</evidence>
<dbReference type="OMA" id="SLWNTLH"/>
<feature type="transmembrane region" description="Helical" evidence="7">
    <location>
        <begin position="40"/>
        <end position="73"/>
    </location>
</feature>
<evidence type="ECO:0000313" key="9">
    <source>
        <dbReference type="Proteomes" id="UP000007303"/>
    </source>
</evidence>
<reference evidence="9" key="1">
    <citation type="journal article" date="2004" name="Nature">
        <title>Genome duplication in the teleost fish Tetraodon nigroviridis reveals the early vertebrate proto-karyotype.</title>
        <authorList>
            <person name="Jaillon O."/>
            <person name="Aury J.-M."/>
            <person name="Brunet F."/>
            <person name="Petit J.-L."/>
            <person name="Stange-Thomann N."/>
            <person name="Mauceli E."/>
            <person name="Bouneau L."/>
            <person name="Fischer C."/>
            <person name="Ozouf-Costaz C."/>
            <person name="Bernot A."/>
            <person name="Nicaud S."/>
            <person name="Jaffe D."/>
            <person name="Fisher S."/>
            <person name="Lutfalla G."/>
            <person name="Dossat C."/>
            <person name="Segurens B."/>
            <person name="Dasilva C."/>
            <person name="Salanoubat M."/>
            <person name="Levy M."/>
            <person name="Boudet N."/>
            <person name="Castellano S."/>
            <person name="Anthouard V."/>
            <person name="Jubin C."/>
            <person name="Castelli V."/>
            <person name="Katinka M."/>
            <person name="Vacherie B."/>
            <person name="Biemont C."/>
            <person name="Skalli Z."/>
            <person name="Cattolico L."/>
            <person name="Poulain J."/>
            <person name="De Berardinis V."/>
            <person name="Cruaud C."/>
            <person name="Duprat S."/>
            <person name="Brottier P."/>
            <person name="Coutanceau J.-P."/>
            <person name="Gouzy J."/>
            <person name="Parra G."/>
            <person name="Lardier G."/>
            <person name="Chapple C."/>
            <person name="McKernan K.J."/>
            <person name="McEwan P."/>
            <person name="Bosak S."/>
            <person name="Kellis M."/>
            <person name="Volff J.-N."/>
            <person name="Guigo R."/>
            <person name="Zody M.C."/>
            <person name="Mesirov J."/>
            <person name="Lindblad-Toh K."/>
            <person name="Birren B."/>
            <person name="Nusbaum C."/>
            <person name="Kahn D."/>
            <person name="Robinson-Rechavi M."/>
            <person name="Laudet V."/>
            <person name="Schachter V."/>
            <person name="Quetier F."/>
            <person name="Saurin W."/>
            <person name="Scarpelli C."/>
            <person name="Wincker P."/>
            <person name="Lander E.S."/>
            <person name="Weissenbach J."/>
            <person name="Roest Crollius H."/>
        </authorList>
    </citation>
    <scope>NUCLEOTIDE SEQUENCE [LARGE SCALE GENOMIC DNA]</scope>
</reference>
<dbReference type="GO" id="GO:0005929">
    <property type="term" value="C:cilium"/>
    <property type="evidence" value="ECO:0007669"/>
    <property type="project" value="TreeGrafter"/>
</dbReference>
<protein>
    <submittedName>
        <fullName evidence="8">Prominin 2</fullName>
    </submittedName>
</protein>
<dbReference type="GeneTree" id="ENSGT00530000063586"/>
<comment type="subcellular location">
    <subcellularLocation>
        <location evidence="1">Cell projection</location>
        <location evidence="1">Microvillus membrane</location>
        <topology evidence="1">Multi-pass membrane protein</topology>
    </subcellularLocation>
</comment>
<feature type="transmembrane region" description="Helical" evidence="7">
    <location>
        <begin position="359"/>
        <end position="388"/>
    </location>
</feature>
<dbReference type="AlphaFoldDB" id="H3C4C7"/>
<accession>H3C4C7</accession>
<evidence type="ECO:0000256" key="3">
    <source>
        <dbReference type="ARBA" id="ARBA00022692"/>
    </source>
</evidence>
<dbReference type="InterPro" id="IPR008795">
    <property type="entry name" value="Prominin"/>
</dbReference>
<dbReference type="Proteomes" id="UP000007303">
    <property type="component" value="Unassembled WGS sequence"/>
</dbReference>
<feature type="transmembrane region" description="Helical" evidence="7">
    <location>
        <begin position="713"/>
        <end position="733"/>
    </location>
</feature>
<sequence>VVQSFLNTVQPKPFPQADLILKLIQSVDQRQTQALIKEALIYQIGFLVCAIIGVLYIVLMPIVGLFLACCRCCGNCGGKMYQKQTSSTHCRRRTLYWGLFLTTIIILIGNATMFYGNEALKTNVKQSPLELNKTINNIRIFLSSVPQQFNHVVNESYRTIDEVKRNLDGRGRGELGRKIRTRLEETVGSVLTSIRFLDNVATTQTRNQLNTLNASISQLQSSLNLGLDLTEFQGALDKVISSNLTSTINEVSANHTEPFFPSSCDRNFTHSHQTQNTDHGFYLFVLTTSAVCLCIPQRVANDTGAVVLQSKSQLDNLKTEISQFAKDVPLTVLSDILTSVDQVQNTILNVSPNVDFAEYIRWIVFLIVSCVVLLVVLCNLLGLVLGPLGLHPNVDPIDRSCTADCGGTFFMMSAGFSFLFSWLFMLIVLVLFLVGGNVYTLICQPWKSGELLQIIDSPGLIPGLQIGPALGLKDNLTVSEIYKGCEKNNPLWTTIRLYEVVNLNELLNVTKYSEQIQKNFEDTNITLSTITLLGPEEIRRLQSFSNTTKDVNFTEVTRQMSKLSSINLNTTADKLDKVAENLTNTGVRKELQNEAGDLRTIQRGIESTIHPQLEHISSIIASLQSAVGKMNKTVADVLGKVGAAQDFLSTNTSLIVKMESRGFLDCQLSYFTQYADWANLTITQQLGRCGPVVETVDSAAVVFCSQVVNSLNVFWFGLGWCLIFFIPSIIFSIKLAKYYRKMKYSDVHDSAAVQGTFHFTI</sequence>
<reference evidence="8" key="2">
    <citation type="submission" date="2025-08" db="UniProtKB">
        <authorList>
            <consortium name="Ensembl"/>
        </authorList>
    </citation>
    <scope>IDENTIFICATION</scope>
</reference>
<evidence type="ECO:0000256" key="6">
    <source>
        <dbReference type="ARBA" id="ARBA00023180"/>
    </source>
</evidence>
<dbReference type="GO" id="GO:0016324">
    <property type="term" value="C:apical plasma membrane"/>
    <property type="evidence" value="ECO:0007669"/>
    <property type="project" value="TreeGrafter"/>
</dbReference>
<dbReference type="InParanoid" id="H3C4C7"/>
<keyword evidence="3 7" id="KW-0812">Transmembrane</keyword>
<dbReference type="PANTHER" id="PTHR22730">
    <property type="entry name" value="PROMININ PROM PROTEIN"/>
    <property type="match status" value="1"/>
</dbReference>
<dbReference type="FunCoup" id="H3C4C7">
    <property type="interactions" value="51"/>
</dbReference>
<dbReference type="GO" id="GO:0015485">
    <property type="term" value="F:cholesterol binding"/>
    <property type="evidence" value="ECO:0007669"/>
    <property type="project" value="TreeGrafter"/>
</dbReference>
<evidence type="ECO:0000256" key="1">
    <source>
        <dbReference type="ARBA" id="ARBA00004475"/>
    </source>
</evidence>
<keyword evidence="9" id="KW-1185">Reference proteome</keyword>
<organism evidence="8 9">
    <name type="scientific">Tetraodon nigroviridis</name>
    <name type="common">Spotted green pufferfish</name>
    <name type="synonym">Chelonodon nigroviridis</name>
    <dbReference type="NCBI Taxonomy" id="99883"/>
    <lineage>
        <taxon>Eukaryota</taxon>
        <taxon>Metazoa</taxon>
        <taxon>Chordata</taxon>
        <taxon>Craniata</taxon>
        <taxon>Vertebrata</taxon>
        <taxon>Euteleostomi</taxon>
        <taxon>Actinopterygii</taxon>
        <taxon>Neopterygii</taxon>
        <taxon>Teleostei</taxon>
        <taxon>Neoteleostei</taxon>
        <taxon>Acanthomorphata</taxon>
        <taxon>Eupercaria</taxon>
        <taxon>Tetraodontiformes</taxon>
        <taxon>Tetradontoidea</taxon>
        <taxon>Tetraodontidae</taxon>
        <taxon>Tetraodon</taxon>
    </lineage>
</organism>
<evidence type="ECO:0000256" key="5">
    <source>
        <dbReference type="ARBA" id="ARBA00023136"/>
    </source>
</evidence>